<evidence type="ECO:0000256" key="2">
    <source>
        <dbReference type="ARBA" id="ARBA00022741"/>
    </source>
</evidence>
<evidence type="ECO:0000256" key="3">
    <source>
        <dbReference type="ARBA" id="ARBA00022840"/>
    </source>
</evidence>
<dbReference type="PANTHER" id="PTHR23078:SF3">
    <property type="entry name" value="VESICLE-FUSING ATPASE"/>
    <property type="match status" value="1"/>
</dbReference>
<evidence type="ECO:0000313" key="5">
    <source>
        <dbReference type="EMBL" id="AYV85780.1"/>
    </source>
</evidence>
<comment type="similarity">
    <text evidence="1">Belongs to the AAA ATPase family.</text>
</comment>
<dbReference type="EMBL" id="MK072476">
    <property type="protein sequence ID" value="AYV85780.1"/>
    <property type="molecule type" value="Genomic_DNA"/>
</dbReference>
<name>A0A3G5AF20_9VIRU</name>
<sequence>MVEYTIQIAKSINSELAAHNVIYFKSLPMKTDHQCPCYLLLNKKYIKIAKQLNMPEMRDNCLYLNNHDRKILNVALGDSIVVSPIQKPVSSGTLVISIMNKSNKTGIIHVNEFIEMTLKNVLVDTVVNIGSTIPFYANELYNANVISIADTSGNELSCLLVRPETEIIIFNNDKKIFKINLTSIDFEKIGIGGLEKEFKELINNIFLTRIIPDKIFKKLNIKHTKGAIMYGPPGCGKTRLARKLGSLIGCTNIKIVNGPELLNKYVGESEKNVRECFETAKNNPSELHLLIFDEFDAIASKRSSADSNYTDKVVGQLLSMLDGIEEIDNLIVFALTNRLDIIDPAVLRPGRFSVHIKIDLPDLKGRYEILKIHSKGLIDNKLFSPDLDLMEIAKLAECFTGAELESLVQKTVHEVLGNKIDFNNIVESAKKVNDIIISPNDFVTSLHKINPIFKNKNKIRTELSGKIVKKIDDLVQIENEIITFINSKTYPTVCCINGIPKSGKTSLVCDIAIKIGIENVEYVAANSLLGMAEKYKIDYLCTIFSKSIPCLVILDNIEMVVEFVSEVIFNKNILNTIKILLNETKHNVIITTSYYSVLKSMTLLDSVDKTVEIDALI</sequence>
<feature type="domain" description="AAA+ ATPase" evidence="4">
    <location>
        <begin position="490"/>
        <end position="616"/>
    </location>
</feature>
<gene>
    <name evidence="5" type="ORF">Satyrvirus40_3</name>
</gene>
<dbReference type="InterPro" id="IPR027417">
    <property type="entry name" value="P-loop_NTPase"/>
</dbReference>
<dbReference type="Gene3D" id="1.10.8.60">
    <property type="match status" value="1"/>
</dbReference>
<feature type="domain" description="AAA+ ATPase" evidence="4">
    <location>
        <begin position="223"/>
        <end position="362"/>
    </location>
</feature>
<dbReference type="InterPro" id="IPR003593">
    <property type="entry name" value="AAA+_ATPase"/>
</dbReference>
<dbReference type="GO" id="GO:0016887">
    <property type="term" value="F:ATP hydrolysis activity"/>
    <property type="evidence" value="ECO:0007669"/>
    <property type="project" value="InterPro"/>
</dbReference>
<protein>
    <submittedName>
        <fullName evidence="5">Vesicle-fusion atpase</fullName>
    </submittedName>
</protein>
<reference evidence="5" key="1">
    <citation type="submission" date="2018-10" db="EMBL/GenBank/DDBJ databases">
        <title>Hidden diversity of soil giant viruses.</title>
        <authorList>
            <person name="Schulz F."/>
            <person name="Alteio L."/>
            <person name="Goudeau D."/>
            <person name="Ryan E.M."/>
            <person name="Malmstrom R.R."/>
            <person name="Blanchard J."/>
            <person name="Woyke T."/>
        </authorList>
    </citation>
    <scope>NUCLEOTIDE SEQUENCE</scope>
    <source>
        <strain evidence="5">SAV1</strain>
    </source>
</reference>
<proteinExistence type="inferred from homology"/>
<accession>A0A3G5AF20</accession>
<organism evidence="5">
    <name type="scientific">Satyrvirus sp</name>
    <dbReference type="NCBI Taxonomy" id="2487771"/>
    <lineage>
        <taxon>Viruses</taxon>
        <taxon>Varidnaviria</taxon>
        <taxon>Bamfordvirae</taxon>
        <taxon>Nucleocytoviricota</taxon>
        <taxon>Megaviricetes</taxon>
        <taxon>Imitervirales</taxon>
        <taxon>Mimiviridae</taxon>
        <taxon>Megamimivirinae</taxon>
    </lineage>
</organism>
<dbReference type="GO" id="GO:0035494">
    <property type="term" value="P:SNARE complex disassembly"/>
    <property type="evidence" value="ECO:0007669"/>
    <property type="project" value="InterPro"/>
</dbReference>
<dbReference type="FunFam" id="3.40.50.300:FF:000154">
    <property type="entry name" value="Vesicle-fusing ATPase 1"/>
    <property type="match status" value="1"/>
</dbReference>
<dbReference type="InterPro" id="IPR003959">
    <property type="entry name" value="ATPase_AAA_core"/>
</dbReference>
<dbReference type="PANTHER" id="PTHR23078">
    <property type="entry name" value="VESICULAR-FUSION PROTEIN NSF"/>
    <property type="match status" value="1"/>
</dbReference>
<dbReference type="GO" id="GO:0005524">
    <property type="term" value="F:ATP binding"/>
    <property type="evidence" value="ECO:0007669"/>
    <property type="project" value="UniProtKB-KW"/>
</dbReference>
<dbReference type="InterPro" id="IPR039812">
    <property type="entry name" value="Vesicle-fus_ATPase"/>
</dbReference>
<dbReference type="Pfam" id="PF00004">
    <property type="entry name" value="AAA"/>
    <property type="match status" value="2"/>
</dbReference>
<dbReference type="GO" id="GO:0043001">
    <property type="term" value="P:Golgi to plasma membrane protein transport"/>
    <property type="evidence" value="ECO:0007669"/>
    <property type="project" value="TreeGrafter"/>
</dbReference>
<dbReference type="SMART" id="SM00382">
    <property type="entry name" value="AAA"/>
    <property type="match status" value="2"/>
</dbReference>
<dbReference type="SUPFAM" id="SSF52540">
    <property type="entry name" value="P-loop containing nucleoside triphosphate hydrolases"/>
    <property type="match status" value="2"/>
</dbReference>
<keyword evidence="3" id="KW-0067">ATP-binding</keyword>
<keyword evidence="2" id="KW-0547">Nucleotide-binding</keyword>
<dbReference type="GO" id="GO:0006891">
    <property type="term" value="P:intra-Golgi vesicle-mediated transport"/>
    <property type="evidence" value="ECO:0007669"/>
    <property type="project" value="TreeGrafter"/>
</dbReference>
<evidence type="ECO:0000259" key="4">
    <source>
        <dbReference type="SMART" id="SM00382"/>
    </source>
</evidence>
<dbReference type="Gene3D" id="2.40.40.20">
    <property type="match status" value="1"/>
</dbReference>
<dbReference type="Gene3D" id="3.40.50.300">
    <property type="entry name" value="P-loop containing nucleotide triphosphate hydrolases"/>
    <property type="match status" value="2"/>
</dbReference>
<evidence type="ECO:0000256" key="1">
    <source>
        <dbReference type="ARBA" id="ARBA00006914"/>
    </source>
</evidence>